<keyword evidence="5" id="KW-1185">Reference proteome</keyword>
<keyword evidence="1" id="KW-0488">Methylation</keyword>
<dbReference type="InterPro" id="IPR045584">
    <property type="entry name" value="Pilin-like"/>
</dbReference>
<protein>
    <submittedName>
        <fullName evidence="4">Prepilin-type N-terminal cleavage/methylation domain-containing protein</fullName>
    </submittedName>
</protein>
<dbReference type="EMBL" id="CP062941">
    <property type="protein sequence ID" value="QOL48393.1"/>
    <property type="molecule type" value="Genomic_DNA"/>
</dbReference>
<evidence type="ECO:0000256" key="1">
    <source>
        <dbReference type="ARBA" id="ARBA00022481"/>
    </source>
</evidence>
<sequence>MPHARTLRHARAPAPGFSLIELMVVVAIIAIIAAIGYPTYTKYLVKTNRVAAQVHMMDLAQAQAQYLADSRSYAASVNDLGMTTPAVVSAKYTIKIALTDGPPSSFKITATPVAGGSQVADKELSIDSAGTRSPADKW</sequence>
<dbReference type="RefSeq" id="WP_193685436.1">
    <property type="nucleotide sequence ID" value="NZ_CP062941.1"/>
</dbReference>
<name>A0A7L9U023_9BURK</name>
<reference evidence="4 5" key="1">
    <citation type="submission" date="2020-10" db="EMBL/GenBank/DDBJ databases">
        <title>Genome sequencing of Massilia sp. LPB0304.</title>
        <authorList>
            <person name="Kim J."/>
        </authorList>
    </citation>
    <scope>NUCLEOTIDE SEQUENCE [LARGE SCALE GENOMIC DNA]</scope>
    <source>
        <strain evidence="4 5">LPB0304</strain>
    </source>
</reference>
<dbReference type="Pfam" id="PF16732">
    <property type="entry name" value="ComP_DUS"/>
    <property type="match status" value="1"/>
</dbReference>
<dbReference type="PRINTS" id="PR00813">
    <property type="entry name" value="BCTERIALGSPG"/>
</dbReference>
<dbReference type="Proteomes" id="UP000593875">
    <property type="component" value="Chromosome"/>
</dbReference>
<evidence type="ECO:0000313" key="5">
    <source>
        <dbReference type="Proteomes" id="UP000593875"/>
    </source>
</evidence>
<dbReference type="KEGG" id="mlir:LPB04_15600"/>
<keyword evidence="3" id="KW-1133">Transmembrane helix</keyword>
<dbReference type="NCBIfam" id="TIGR02532">
    <property type="entry name" value="IV_pilin_GFxxxE"/>
    <property type="match status" value="1"/>
</dbReference>
<evidence type="ECO:0000256" key="3">
    <source>
        <dbReference type="SAM" id="Phobius"/>
    </source>
</evidence>
<dbReference type="InterPro" id="IPR000983">
    <property type="entry name" value="Bac_GSPG_pilin"/>
</dbReference>
<dbReference type="Pfam" id="PF07963">
    <property type="entry name" value="N_methyl"/>
    <property type="match status" value="1"/>
</dbReference>
<evidence type="ECO:0000256" key="2">
    <source>
        <dbReference type="SAM" id="MobiDB-lite"/>
    </source>
</evidence>
<accession>A0A7L9U023</accession>
<feature type="region of interest" description="Disordered" evidence="2">
    <location>
        <begin position="114"/>
        <end position="138"/>
    </location>
</feature>
<feature type="transmembrane region" description="Helical" evidence="3">
    <location>
        <begin position="20"/>
        <end position="40"/>
    </location>
</feature>
<dbReference type="SUPFAM" id="SSF54523">
    <property type="entry name" value="Pili subunits"/>
    <property type="match status" value="1"/>
</dbReference>
<organism evidence="4 5">
    <name type="scientific">Massilia litorea</name>
    <dbReference type="NCBI Taxonomy" id="2769491"/>
    <lineage>
        <taxon>Bacteria</taxon>
        <taxon>Pseudomonadati</taxon>
        <taxon>Pseudomonadota</taxon>
        <taxon>Betaproteobacteria</taxon>
        <taxon>Burkholderiales</taxon>
        <taxon>Oxalobacteraceae</taxon>
        <taxon>Telluria group</taxon>
        <taxon>Massilia</taxon>
    </lineage>
</organism>
<keyword evidence="3" id="KW-0812">Transmembrane</keyword>
<dbReference type="Gene3D" id="3.30.700.10">
    <property type="entry name" value="Glycoprotein, Type 4 Pilin"/>
    <property type="match status" value="1"/>
</dbReference>
<keyword evidence="3" id="KW-0472">Membrane</keyword>
<proteinExistence type="predicted"/>
<dbReference type="InterPro" id="IPR031982">
    <property type="entry name" value="PilE-like"/>
</dbReference>
<dbReference type="AlphaFoldDB" id="A0A7L9U023"/>
<gene>
    <name evidence="4" type="ORF">LPB04_15600</name>
</gene>
<dbReference type="GO" id="GO:0015628">
    <property type="term" value="P:protein secretion by the type II secretion system"/>
    <property type="evidence" value="ECO:0007669"/>
    <property type="project" value="InterPro"/>
</dbReference>
<dbReference type="GO" id="GO:0043683">
    <property type="term" value="P:type IV pilus assembly"/>
    <property type="evidence" value="ECO:0007669"/>
    <property type="project" value="InterPro"/>
</dbReference>
<evidence type="ECO:0000313" key="4">
    <source>
        <dbReference type="EMBL" id="QOL48393.1"/>
    </source>
</evidence>
<dbReference type="InterPro" id="IPR012902">
    <property type="entry name" value="N_methyl_site"/>
</dbReference>
<dbReference type="GO" id="GO:0015627">
    <property type="term" value="C:type II protein secretion system complex"/>
    <property type="evidence" value="ECO:0007669"/>
    <property type="project" value="InterPro"/>
</dbReference>